<dbReference type="GO" id="GO:0005634">
    <property type="term" value="C:nucleus"/>
    <property type="evidence" value="ECO:0007669"/>
    <property type="project" value="UniProtKB-SubCell"/>
</dbReference>
<keyword evidence="9" id="KW-1185">Reference proteome</keyword>
<dbReference type="PROSITE" id="PS51032">
    <property type="entry name" value="AP2_ERF"/>
    <property type="match status" value="5"/>
</dbReference>
<dbReference type="SMART" id="SM00380">
    <property type="entry name" value="AP2"/>
    <property type="match status" value="5"/>
</dbReference>
<dbReference type="Gene3D" id="3.30.730.10">
    <property type="entry name" value="AP2/ERF domain"/>
    <property type="match status" value="5"/>
</dbReference>
<dbReference type="EMBL" id="JBJUIK010000015">
    <property type="protein sequence ID" value="KAL3503462.1"/>
    <property type="molecule type" value="Genomic_DNA"/>
</dbReference>
<evidence type="ECO:0000256" key="1">
    <source>
        <dbReference type="ARBA" id="ARBA00004123"/>
    </source>
</evidence>
<evidence type="ECO:0000256" key="4">
    <source>
        <dbReference type="ARBA" id="ARBA00023163"/>
    </source>
</evidence>
<dbReference type="GO" id="GO:0003677">
    <property type="term" value="F:DNA binding"/>
    <property type="evidence" value="ECO:0007669"/>
    <property type="project" value="UniProtKB-KW"/>
</dbReference>
<dbReference type="AlphaFoldDB" id="A0ABD2YC79"/>
<sequence length="675" mass="76671">MTYRRDFAENSREGLTEIRRTQSRKFVITDCIKEKEVLLGSFNNAEEAANAYLSKRGKFDVELKAGQAVQLQPTVCEESGRRDYGENSGERLTGHRRTQSGEYGAVINDPIKKKQARLSSFDNAEEVTNAYLSKKCEFEEQLMARHGVQLQPTVCQGSGRRNMSHKRDSGETGERLKGVRRRESGNYSSEIRDPFRKKKIYLGTFRTAEEAANARISKKREFEEQLKAKQAVQLQPPMCQESGPRNMTCMGDSGEKSGERLTGVRRRKSGKYSSEIKDPIRKRRIYLGTFRTAEEAANAYLSKKHEFQEQLEAKKAVQLQTTMCQESGRKNMTHRRDFVEKTGERLKGVRRRESGNYSSEIQDPFRKKKIYLGTFRTAEEAANARLSKMLEFQEQLNAKHAVELQPTLCQESGRGNMTFRTDSGEKSGERLRGVRRRKSGKYSSEIKDPIRKKTIYLGTFVTAEEAANAFLSKKCEFEDQLKAKQVIQRQPLLIQESVRGNMTCTKDLGEKSREIFPGVIRRKSGSYASTIKDPINRKTVWLGTFSTSEDAENAYHSKQVEFKARHGVQHMCCNESELNSSHESPSSVPEKEDLASCTSPDHHGSESKVCNANAVQIMKVENNEGCIMGLFKPIPSCKGVDVESECFFPILDNNGFLLGEFSKLDDLSIWHNEDD</sequence>
<dbReference type="InterPro" id="IPR016177">
    <property type="entry name" value="DNA-bd_dom_sf"/>
</dbReference>
<evidence type="ECO:0000256" key="5">
    <source>
        <dbReference type="ARBA" id="ARBA00023242"/>
    </source>
</evidence>
<feature type="compositionally biased region" description="Low complexity" evidence="6">
    <location>
        <begin position="577"/>
        <end position="588"/>
    </location>
</feature>
<proteinExistence type="predicted"/>
<dbReference type="Proteomes" id="UP001630127">
    <property type="component" value="Unassembled WGS sequence"/>
</dbReference>
<evidence type="ECO:0000256" key="2">
    <source>
        <dbReference type="ARBA" id="ARBA00023015"/>
    </source>
</evidence>
<evidence type="ECO:0000256" key="3">
    <source>
        <dbReference type="ARBA" id="ARBA00023125"/>
    </source>
</evidence>
<dbReference type="PANTHER" id="PTHR31194">
    <property type="entry name" value="SHN SHINE , DNA BINDING / TRANSCRIPTION FACTOR"/>
    <property type="match status" value="1"/>
</dbReference>
<feature type="compositionally biased region" description="Basic and acidic residues" evidence="6">
    <location>
        <begin position="78"/>
        <end position="93"/>
    </location>
</feature>
<feature type="domain" description="AP2/ERF" evidence="7">
    <location>
        <begin position="260"/>
        <end position="320"/>
    </location>
</feature>
<keyword evidence="2" id="KW-0805">Transcription regulation</keyword>
<dbReference type="InterPro" id="IPR050913">
    <property type="entry name" value="AP2/ERF_ERF"/>
</dbReference>
<evidence type="ECO:0000313" key="8">
    <source>
        <dbReference type="EMBL" id="KAL3503462.1"/>
    </source>
</evidence>
<keyword evidence="3" id="KW-0238">DNA-binding</keyword>
<dbReference type="CDD" id="cd00018">
    <property type="entry name" value="AP2"/>
    <property type="match status" value="4"/>
</dbReference>
<organism evidence="8 9">
    <name type="scientific">Cinchona calisaya</name>
    <dbReference type="NCBI Taxonomy" id="153742"/>
    <lineage>
        <taxon>Eukaryota</taxon>
        <taxon>Viridiplantae</taxon>
        <taxon>Streptophyta</taxon>
        <taxon>Embryophyta</taxon>
        <taxon>Tracheophyta</taxon>
        <taxon>Spermatophyta</taxon>
        <taxon>Magnoliopsida</taxon>
        <taxon>eudicotyledons</taxon>
        <taxon>Gunneridae</taxon>
        <taxon>Pentapetalae</taxon>
        <taxon>asterids</taxon>
        <taxon>lamiids</taxon>
        <taxon>Gentianales</taxon>
        <taxon>Rubiaceae</taxon>
        <taxon>Cinchonoideae</taxon>
        <taxon>Cinchoneae</taxon>
        <taxon>Cinchona</taxon>
    </lineage>
</organism>
<feature type="region of interest" description="Disordered" evidence="6">
    <location>
        <begin position="577"/>
        <end position="607"/>
    </location>
</feature>
<feature type="domain" description="AP2/ERF" evidence="7">
    <location>
        <begin position="430"/>
        <end position="490"/>
    </location>
</feature>
<keyword evidence="4" id="KW-0804">Transcription</keyword>
<feature type="compositionally biased region" description="Basic and acidic residues" evidence="6">
    <location>
        <begin position="589"/>
        <end position="606"/>
    </location>
</feature>
<keyword evidence="5" id="KW-0539">Nucleus</keyword>
<feature type="region of interest" description="Disordered" evidence="6">
    <location>
        <begin position="250"/>
        <end position="274"/>
    </location>
</feature>
<dbReference type="InterPro" id="IPR036955">
    <property type="entry name" value="AP2/ERF_dom_sf"/>
</dbReference>
<evidence type="ECO:0000256" key="6">
    <source>
        <dbReference type="SAM" id="MobiDB-lite"/>
    </source>
</evidence>
<reference evidence="8 9" key="1">
    <citation type="submission" date="2024-11" db="EMBL/GenBank/DDBJ databases">
        <title>A near-complete genome assembly of Cinchona calisaya.</title>
        <authorList>
            <person name="Lian D.C."/>
            <person name="Zhao X.W."/>
            <person name="Wei L."/>
        </authorList>
    </citation>
    <scope>NUCLEOTIDE SEQUENCE [LARGE SCALE GENOMIC DNA]</scope>
    <source>
        <tissue evidence="8">Nenye</tissue>
    </source>
</reference>
<comment type="subcellular location">
    <subcellularLocation>
        <location evidence="1">Nucleus</location>
    </subcellularLocation>
</comment>
<comment type="caution">
    <text evidence="8">The sequence shown here is derived from an EMBL/GenBank/DDBJ whole genome shotgun (WGS) entry which is preliminary data.</text>
</comment>
<feature type="domain" description="AP2/ERF" evidence="7">
    <location>
        <begin position="175"/>
        <end position="237"/>
    </location>
</feature>
<dbReference type="PANTHER" id="PTHR31194:SF62">
    <property type="entry name" value="ETHYLENE-RESPONSIVE TRANSCRIPTION FACTOR ERF118"/>
    <property type="match status" value="1"/>
</dbReference>
<name>A0ABD2YC79_9GENT</name>
<feature type="region of interest" description="Disordered" evidence="6">
    <location>
        <begin position="154"/>
        <end position="188"/>
    </location>
</feature>
<dbReference type="SUPFAM" id="SSF54171">
    <property type="entry name" value="DNA-binding domain"/>
    <property type="match status" value="5"/>
</dbReference>
<feature type="compositionally biased region" description="Basic and acidic residues" evidence="6">
    <location>
        <begin position="165"/>
        <end position="188"/>
    </location>
</feature>
<dbReference type="InterPro" id="IPR001471">
    <property type="entry name" value="AP2/ERF_dom"/>
</dbReference>
<feature type="domain" description="AP2/ERF" evidence="7">
    <location>
        <begin position="515"/>
        <end position="581"/>
    </location>
</feature>
<protein>
    <recommendedName>
        <fullName evidence="7">AP2/ERF domain-containing protein</fullName>
    </recommendedName>
</protein>
<feature type="domain" description="AP2/ERF" evidence="7">
    <location>
        <begin position="345"/>
        <end position="405"/>
    </location>
</feature>
<evidence type="ECO:0000313" key="9">
    <source>
        <dbReference type="Proteomes" id="UP001630127"/>
    </source>
</evidence>
<feature type="region of interest" description="Disordered" evidence="6">
    <location>
        <begin position="77"/>
        <end position="101"/>
    </location>
</feature>
<accession>A0ABD2YC79</accession>
<gene>
    <name evidence="8" type="ORF">ACH5RR_037911</name>
</gene>
<evidence type="ECO:0000259" key="7">
    <source>
        <dbReference type="PROSITE" id="PS51032"/>
    </source>
</evidence>